<evidence type="ECO:0000313" key="3">
    <source>
        <dbReference type="Proteomes" id="UP001281410"/>
    </source>
</evidence>
<feature type="compositionally biased region" description="Acidic residues" evidence="1">
    <location>
        <begin position="100"/>
        <end position="125"/>
    </location>
</feature>
<reference evidence="2" key="1">
    <citation type="journal article" date="2023" name="Plant J.">
        <title>Genome sequences and population genomics provide insights into the demographic history, inbreeding, and mutation load of two 'living fossil' tree species of Dipteronia.</title>
        <authorList>
            <person name="Feng Y."/>
            <person name="Comes H.P."/>
            <person name="Chen J."/>
            <person name="Zhu S."/>
            <person name="Lu R."/>
            <person name="Zhang X."/>
            <person name="Li P."/>
            <person name="Qiu J."/>
            <person name="Olsen K.M."/>
            <person name="Qiu Y."/>
        </authorList>
    </citation>
    <scope>NUCLEOTIDE SEQUENCE</scope>
    <source>
        <strain evidence="2">NBL</strain>
    </source>
</reference>
<feature type="region of interest" description="Disordered" evidence="1">
    <location>
        <begin position="81"/>
        <end position="155"/>
    </location>
</feature>
<dbReference type="AlphaFoldDB" id="A0AAE0ACE9"/>
<comment type="caution">
    <text evidence="2">The sequence shown here is derived from an EMBL/GenBank/DDBJ whole genome shotgun (WGS) entry which is preliminary data.</text>
</comment>
<dbReference type="Proteomes" id="UP001281410">
    <property type="component" value="Unassembled WGS sequence"/>
</dbReference>
<organism evidence="2 3">
    <name type="scientific">Dipteronia sinensis</name>
    <dbReference type="NCBI Taxonomy" id="43782"/>
    <lineage>
        <taxon>Eukaryota</taxon>
        <taxon>Viridiplantae</taxon>
        <taxon>Streptophyta</taxon>
        <taxon>Embryophyta</taxon>
        <taxon>Tracheophyta</taxon>
        <taxon>Spermatophyta</taxon>
        <taxon>Magnoliopsida</taxon>
        <taxon>eudicotyledons</taxon>
        <taxon>Gunneridae</taxon>
        <taxon>Pentapetalae</taxon>
        <taxon>rosids</taxon>
        <taxon>malvids</taxon>
        <taxon>Sapindales</taxon>
        <taxon>Sapindaceae</taxon>
        <taxon>Hippocastanoideae</taxon>
        <taxon>Acereae</taxon>
        <taxon>Dipteronia</taxon>
    </lineage>
</organism>
<evidence type="ECO:0000256" key="1">
    <source>
        <dbReference type="SAM" id="MobiDB-lite"/>
    </source>
</evidence>
<accession>A0AAE0ACE9</accession>
<evidence type="ECO:0000313" key="2">
    <source>
        <dbReference type="EMBL" id="KAK3210978.1"/>
    </source>
</evidence>
<gene>
    <name evidence="2" type="ORF">Dsin_015684</name>
</gene>
<protein>
    <submittedName>
        <fullName evidence="2">Uncharacterized protein</fullName>
    </submittedName>
</protein>
<sequence>MYTEFGGPHLGRAYLRRFGNKDDPPERRVYSLDLYSDAFEDYPRLAGLRLGNAIEIWCLCVEQPIGPGAHIELTSFIIQKTDPAPPAAGPNGGIFVMGEGEGEGESDDDDDDSAADSAAADDDDTSTAGPSAAGENDVEDDDEDSDDVEEEEDED</sequence>
<dbReference type="EMBL" id="JANJYJ010000005">
    <property type="protein sequence ID" value="KAK3210978.1"/>
    <property type="molecule type" value="Genomic_DNA"/>
</dbReference>
<proteinExistence type="predicted"/>
<keyword evidence="3" id="KW-1185">Reference proteome</keyword>
<feature type="compositionally biased region" description="Acidic residues" evidence="1">
    <location>
        <begin position="136"/>
        <end position="155"/>
    </location>
</feature>
<name>A0AAE0ACE9_9ROSI</name>